<dbReference type="EMBL" id="WEGH01000003">
    <property type="protein sequence ID" value="MQY06896.1"/>
    <property type="molecule type" value="Genomic_DNA"/>
</dbReference>
<feature type="region of interest" description="Disordered" evidence="10">
    <location>
        <begin position="1"/>
        <end position="66"/>
    </location>
</feature>
<reference evidence="13 14" key="1">
    <citation type="submission" date="2019-10" db="EMBL/GenBank/DDBJ databases">
        <title>Actinomadura rubteroloni sp. nov. and Actinomadura macrotermitis sp. nov., isolated from the gut of fungus growing-termite Macrotermes natalensis.</title>
        <authorList>
            <person name="Benndorf R."/>
            <person name="Martin K."/>
            <person name="Kuefner M."/>
            <person name="De Beer W."/>
            <person name="Kaster A.-K."/>
            <person name="Vollmers J."/>
            <person name="Poulsen M."/>
            <person name="Beemelmanns C."/>
        </authorList>
    </citation>
    <scope>NUCLEOTIDE SEQUENCE [LARGE SCALE GENOMIC DNA]</scope>
    <source>
        <strain evidence="13 14">RB68</strain>
    </source>
</reference>
<name>A0A7K0C0M2_9ACTN</name>
<dbReference type="SUPFAM" id="SSF56601">
    <property type="entry name" value="beta-lactamase/transpeptidase-like"/>
    <property type="match status" value="1"/>
</dbReference>
<keyword evidence="2" id="KW-0732">Signal</keyword>
<dbReference type="AlphaFoldDB" id="A0A7K0C0M2"/>
<keyword evidence="5" id="KW-0573">Peptidoglycan synthesis</keyword>
<evidence type="ECO:0000256" key="6">
    <source>
        <dbReference type="ARBA" id="ARBA00023316"/>
    </source>
</evidence>
<evidence type="ECO:0000256" key="5">
    <source>
        <dbReference type="ARBA" id="ARBA00022984"/>
    </source>
</evidence>
<dbReference type="InterPro" id="IPR012338">
    <property type="entry name" value="Beta-lactam/transpept-like"/>
</dbReference>
<keyword evidence="3" id="KW-0378">Hydrolase</keyword>
<gene>
    <name evidence="13" type="ORF">ACRB68_49930</name>
</gene>
<evidence type="ECO:0000256" key="3">
    <source>
        <dbReference type="ARBA" id="ARBA00022801"/>
    </source>
</evidence>
<keyword evidence="6" id="KW-0961">Cell wall biogenesis/degradation</keyword>
<dbReference type="Gene3D" id="3.40.710.10">
    <property type="entry name" value="DD-peptidase/beta-lactamase superfamily"/>
    <property type="match status" value="1"/>
</dbReference>
<comment type="caution">
    <text evidence="13">The sequence shown here is derived from an EMBL/GenBank/DDBJ whole genome shotgun (WGS) entry which is preliminary data.</text>
</comment>
<dbReference type="PANTHER" id="PTHR21581">
    <property type="entry name" value="D-ALANYL-D-ALANINE CARBOXYPEPTIDASE"/>
    <property type="match status" value="1"/>
</dbReference>
<feature type="compositionally biased region" description="Polar residues" evidence="10">
    <location>
        <begin position="1"/>
        <end position="10"/>
    </location>
</feature>
<dbReference type="GO" id="GO:0009002">
    <property type="term" value="F:serine-type D-Ala-D-Ala carboxypeptidase activity"/>
    <property type="evidence" value="ECO:0007669"/>
    <property type="project" value="InterPro"/>
</dbReference>
<keyword evidence="4" id="KW-0133">Cell shape</keyword>
<evidence type="ECO:0000256" key="2">
    <source>
        <dbReference type="ARBA" id="ARBA00022729"/>
    </source>
</evidence>
<evidence type="ECO:0000256" key="4">
    <source>
        <dbReference type="ARBA" id="ARBA00022960"/>
    </source>
</evidence>
<dbReference type="Pfam" id="PF00768">
    <property type="entry name" value="Peptidase_S11"/>
    <property type="match status" value="1"/>
</dbReference>
<dbReference type="Proteomes" id="UP000487268">
    <property type="component" value="Unassembled WGS sequence"/>
</dbReference>
<feature type="active site" description="Acyl-ester intermediate" evidence="7">
    <location>
        <position position="150"/>
    </location>
</feature>
<feature type="transmembrane region" description="Helical" evidence="11">
    <location>
        <begin position="72"/>
        <end position="93"/>
    </location>
</feature>
<dbReference type="GO" id="GO:0006508">
    <property type="term" value="P:proteolysis"/>
    <property type="evidence" value="ECO:0007669"/>
    <property type="project" value="InterPro"/>
</dbReference>
<dbReference type="RefSeq" id="WP_328594735.1">
    <property type="nucleotide sequence ID" value="NZ_WEGH01000003.1"/>
</dbReference>
<dbReference type="PRINTS" id="PR00725">
    <property type="entry name" value="DADACBPTASE1"/>
</dbReference>
<protein>
    <recommendedName>
        <fullName evidence="12">Peptidase S11 D-alanyl-D-alanine carboxypeptidase A N-terminal domain-containing protein</fullName>
    </recommendedName>
</protein>
<dbReference type="GO" id="GO:0008360">
    <property type="term" value="P:regulation of cell shape"/>
    <property type="evidence" value="ECO:0007669"/>
    <property type="project" value="UniProtKB-KW"/>
</dbReference>
<feature type="active site" evidence="7">
    <location>
        <position position="217"/>
    </location>
</feature>
<feature type="active site" description="Proton acceptor" evidence="7">
    <location>
        <position position="153"/>
    </location>
</feature>
<evidence type="ECO:0000256" key="1">
    <source>
        <dbReference type="ARBA" id="ARBA00007164"/>
    </source>
</evidence>
<organism evidence="13 14">
    <name type="scientific">Actinomadura macrotermitis</name>
    <dbReference type="NCBI Taxonomy" id="2585200"/>
    <lineage>
        <taxon>Bacteria</taxon>
        <taxon>Bacillati</taxon>
        <taxon>Actinomycetota</taxon>
        <taxon>Actinomycetes</taxon>
        <taxon>Streptosporangiales</taxon>
        <taxon>Thermomonosporaceae</taxon>
        <taxon>Actinomadura</taxon>
    </lineage>
</organism>
<accession>A0A7K0C0M2</accession>
<feature type="domain" description="Peptidase S11 D-alanyl-D-alanine carboxypeptidase A N-terminal" evidence="12">
    <location>
        <begin position="147"/>
        <end position="347"/>
    </location>
</feature>
<comment type="similarity">
    <text evidence="1 9">Belongs to the peptidase S11 family.</text>
</comment>
<evidence type="ECO:0000313" key="14">
    <source>
        <dbReference type="Proteomes" id="UP000487268"/>
    </source>
</evidence>
<dbReference type="InterPro" id="IPR018044">
    <property type="entry name" value="Peptidase_S11"/>
</dbReference>
<evidence type="ECO:0000313" key="13">
    <source>
        <dbReference type="EMBL" id="MQY06896.1"/>
    </source>
</evidence>
<evidence type="ECO:0000256" key="7">
    <source>
        <dbReference type="PIRSR" id="PIRSR618044-1"/>
    </source>
</evidence>
<feature type="binding site" evidence="8">
    <location>
        <position position="318"/>
    </location>
    <ligand>
        <name>substrate</name>
    </ligand>
</feature>
<proteinExistence type="inferred from homology"/>
<keyword evidence="14" id="KW-1185">Reference proteome</keyword>
<dbReference type="PANTHER" id="PTHR21581:SF33">
    <property type="entry name" value="D-ALANYL-D-ALANINE CARBOXYPEPTIDASE DACB"/>
    <property type="match status" value="1"/>
</dbReference>
<evidence type="ECO:0000256" key="9">
    <source>
        <dbReference type="RuleBase" id="RU004016"/>
    </source>
</evidence>
<evidence type="ECO:0000256" key="8">
    <source>
        <dbReference type="PIRSR" id="PIRSR618044-2"/>
    </source>
</evidence>
<sequence>MEGWQQQGGTRDSGAWSATPAAENDGRFPMELRLPASEVPSTKSSGQWAVPWSEQQQQAAAEEPEPKKKKRLWLVVGLVVLLLVAGGVTGQLVRPVPEPELKLTLPATSHTFAGTAPQLPWSGQGQASVYVDGLGTMGSSGGGSPTPTASVAKVMTAYVFLKNHPLKPGEAGPERAVSAQGVAELPARRKRGESMLGITAGQRLSERKALEALMIISANDVAHELARWDSGADQAFVRKMNEAAKALGMNDTTYTDPSGYDAGTVSTAADQVKLLTAAMKVPAFAEVVGNRAYVPADGGPARPGGNILLGRLGVVGGKTGYTDKAGGNYVFAARKKVGGVSTMIVGAVMGQRSPSAVGAISVAQRLVQAAEGALTSVTLAPAGGRVAQVDDGLGGHTPLKTDVPVNVIGWPGMTVPIGVAGDPPHTGAAGDRVGAVTVGAGKIPLVLESKLDEPSPVQRLLRLS</sequence>
<dbReference type="GO" id="GO:0071555">
    <property type="term" value="P:cell wall organization"/>
    <property type="evidence" value="ECO:0007669"/>
    <property type="project" value="UniProtKB-KW"/>
</dbReference>
<evidence type="ECO:0000259" key="12">
    <source>
        <dbReference type="Pfam" id="PF00768"/>
    </source>
</evidence>
<dbReference type="GO" id="GO:0009252">
    <property type="term" value="P:peptidoglycan biosynthetic process"/>
    <property type="evidence" value="ECO:0007669"/>
    <property type="project" value="UniProtKB-KW"/>
</dbReference>
<dbReference type="InterPro" id="IPR001967">
    <property type="entry name" value="Peptidase_S11_N"/>
</dbReference>
<keyword evidence="11" id="KW-0472">Membrane</keyword>
<evidence type="ECO:0000256" key="11">
    <source>
        <dbReference type="SAM" id="Phobius"/>
    </source>
</evidence>
<keyword evidence="11" id="KW-0812">Transmembrane</keyword>
<keyword evidence="11" id="KW-1133">Transmembrane helix</keyword>
<evidence type="ECO:0000256" key="10">
    <source>
        <dbReference type="SAM" id="MobiDB-lite"/>
    </source>
</evidence>